<proteinExistence type="predicted"/>
<protein>
    <submittedName>
        <fullName evidence="1">Uncharacterized protein</fullName>
    </submittedName>
</protein>
<gene>
    <name evidence="1" type="ORF">NCTC10692_04504</name>
    <name evidence="2" type="ORF">NCTC10692_04944</name>
</gene>
<dbReference type="AlphaFoldDB" id="A0A379PK96"/>
<dbReference type="Proteomes" id="UP000255303">
    <property type="component" value="Unassembled WGS sequence"/>
</dbReference>
<evidence type="ECO:0000313" key="1">
    <source>
        <dbReference type="EMBL" id="SUE72349.1"/>
    </source>
</evidence>
<reference evidence="1 3" key="1">
    <citation type="submission" date="2018-06" db="EMBL/GenBank/DDBJ databases">
        <authorList>
            <consortium name="Pathogen Informatics"/>
            <person name="Doyle S."/>
        </authorList>
    </citation>
    <scope>NUCLEOTIDE SEQUENCE [LARGE SCALE GENOMIC DNA]</scope>
    <source>
        <strain evidence="1 3">NCTC10692</strain>
    </source>
</reference>
<sequence length="156" mass="17242">MTHICATRLDNEKLAARIEQSHLNDCAKRFIGAAECTCGHADAEAALQSAGEARETYSFSLYELVKAASTIYVEKMEAAEVSFGQFITTPSGKDQLRLSCDDDTDYHFEDQQVELLDTGEVFAIDSPIDPEDEATTFRIQLTVERPICANDLIAKV</sequence>
<organism evidence="1 3">
    <name type="scientific">Ectopseudomonas oleovorans</name>
    <name type="common">Pseudomonas oleovorans</name>
    <dbReference type="NCBI Taxonomy" id="301"/>
    <lineage>
        <taxon>Bacteria</taxon>
        <taxon>Pseudomonadati</taxon>
        <taxon>Pseudomonadota</taxon>
        <taxon>Gammaproteobacteria</taxon>
        <taxon>Pseudomonadales</taxon>
        <taxon>Pseudomonadaceae</taxon>
        <taxon>Ectopseudomonas</taxon>
    </lineage>
</organism>
<dbReference type="EMBL" id="UGUV01000003">
    <property type="protein sequence ID" value="SUE72349.1"/>
    <property type="molecule type" value="Genomic_DNA"/>
</dbReference>
<name>A0A379PK96_ECTOL</name>
<dbReference type="EMBL" id="UGUV01000003">
    <property type="protein sequence ID" value="SUE72788.1"/>
    <property type="molecule type" value="Genomic_DNA"/>
</dbReference>
<evidence type="ECO:0000313" key="3">
    <source>
        <dbReference type="Proteomes" id="UP000255303"/>
    </source>
</evidence>
<accession>A0A379PK96</accession>
<dbReference type="RefSeq" id="WP_074857373.1">
    <property type="nucleotide sequence ID" value="NZ_FNZC01000019.1"/>
</dbReference>
<evidence type="ECO:0000313" key="2">
    <source>
        <dbReference type="EMBL" id="SUE72788.1"/>
    </source>
</evidence>